<keyword evidence="1" id="KW-1133">Transmembrane helix</keyword>
<sequence>MDDFIMGVCTEDEASALYSEMKNLMALISLPLAKWITNSQRLRGMWQEKNVEFKAITEVLGLKWNSEEDTFLMSVKYINQYLLEPATKRLLLKSIAKFYDSLGLFATTWRHCPGSQNPADHISRGISPAELSLLDTWWNGPDWLSQHPDNWPAESDSLKEIPQFTAEARKPKVQPLCTTRFQPVIDVSHFNSYTRLLGVTAWVLCFLNNCKSKNRLFQDFTSDEIEKSKDYWILIVQKQCFPAEIKALENSMPLPACSLQPFSSGKSFTTWRQIAVRTGYFRRETSLIFLMVLIILCNFSYATLICVCICITWVLTSTKVQQFYAINGIKWKFIVPWAAWWGGLWERLIGLTKQCLRKSLVRALLDEEGLQTAFIGIEAALNSRPLVYEQENDSDEILTPAHFFTGKKLTLVPSDPEQKIANLTRNYRIQQDLLDTFWRKWSREYLLQLSTFHRVRNSDKSSLVREGDVVLLHEKVTPRHMWKRARVDKLMKGRDGKVRSCLLRLGGKE</sequence>
<dbReference type="InterPro" id="IPR040676">
    <property type="entry name" value="DUF5641"/>
</dbReference>
<dbReference type="AlphaFoldDB" id="A0A4Y2DUL7"/>
<evidence type="ECO:0000313" key="4">
    <source>
        <dbReference type="Proteomes" id="UP000499080"/>
    </source>
</evidence>
<dbReference type="SUPFAM" id="SSF53098">
    <property type="entry name" value="Ribonuclease H-like"/>
    <property type="match status" value="1"/>
</dbReference>
<dbReference type="Proteomes" id="UP000499080">
    <property type="component" value="Unassembled WGS sequence"/>
</dbReference>
<dbReference type="Gene3D" id="3.30.420.10">
    <property type="entry name" value="Ribonuclease H-like superfamily/Ribonuclease H"/>
    <property type="match status" value="1"/>
</dbReference>
<keyword evidence="4" id="KW-1185">Reference proteome</keyword>
<proteinExistence type="predicted"/>
<comment type="caution">
    <text evidence="3">The sequence shown here is derived from an EMBL/GenBank/DDBJ whole genome shotgun (WGS) entry which is preliminary data.</text>
</comment>
<keyword evidence="1" id="KW-0812">Transmembrane</keyword>
<evidence type="ECO:0000259" key="2">
    <source>
        <dbReference type="Pfam" id="PF18701"/>
    </source>
</evidence>
<reference evidence="3 4" key="1">
    <citation type="journal article" date="2019" name="Sci. Rep.">
        <title>Orb-weaving spider Araneus ventricosus genome elucidates the spidroin gene catalogue.</title>
        <authorList>
            <person name="Kono N."/>
            <person name="Nakamura H."/>
            <person name="Ohtoshi R."/>
            <person name="Moran D.A.P."/>
            <person name="Shinohara A."/>
            <person name="Yoshida Y."/>
            <person name="Fujiwara M."/>
            <person name="Mori M."/>
            <person name="Tomita M."/>
            <person name="Arakawa K."/>
        </authorList>
    </citation>
    <scope>NUCLEOTIDE SEQUENCE [LARGE SCALE GENOMIC DNA]</scope>
</reference>
<feature type="domain" description="DUF5641" evidence="2">
    <location>
        <begin position="426"/>
        <end position="504"/>
    </location>
</feature>
<dbReference type="PANTHER" id="PTHR47331:SF2">
    <property type="match status" value="1"/>
</dbReference>
<keyword evidence="1" id="KW-0472">Membrane</keyword>
<accession>A0A4Y2DUL7</accession>
<dbReference type="OrthoDB" id="6422340at2759"/>
<dbReference type="EMBL" id="BGPR01000422">
    <property type="protein sequence ID" value="GBM19374.1"/>
    <property type="molecule type" value="Genomic_DNA"/>
</dbReference>
<protein>
    <recommendedName>
        <fullName evidence="2">DUF5641 domain-containing protein</fullName>
    </recommendedName>
</protein>
<dbReference type="InterPro" id="IPR012337">
    <property type="entry name" value="RNaseH-like_sf"/>
</dbReference>
<dbReference type="PANTHER" id="PTHR47331">
    <property type="entry name" value="PHD-TYPE DOMAIN-CONTAINING PROTEIN"/>
    <property type="match status" value="1"/>
</dbReference>
<dbReference type="Pfam" id="PF18701">
    <property type="entry name" value="DUF5641"/>
    <property type="match status" value="1"/>
</dbReference>
<gene>
    <name evidence="3" type="ORF">AVEN_196005_1</name>
</gene>
<organism evidence="3 4">
    <name type="scientific">Araneus ventricosus</name>
    <name type="common">Orbweaver spider</name>
    <name type="synonym">Epeira ventricosa</name>
    <dbReference type="NCBI Taxonomy" id="182803"/>
    <lineage>
        <taxon>Eukaryota</taxon>
        <taxon>Metazoa</taxon>
        <taxon>Ecdysozoa</taxon>
        <taxon>Arthropoda</taxon>
        <taxon>Chelicerata</taxon>
        <taxon>Arachnida</taxon>
        <taxon>Araneae</taxon>
        <taxon>Araneomorphae</taxon>
        <taxon>Entelegynae</taxon>
        <taxon>Araneoidea</taxon>
        <taxon>Araneidae</taxon>
        <taxon>Araneus</taxon>
    </lineage>
</organism>
<dbReference type="InterPro" id="IPR036397">
    <property type="entry name" value="RNaseH_sf"/>
</dbReference>
<dbReference type="GO" id="GO:0003676">
    <property type="term" value="F:nucleic acid binding"/>
    <property type="evidence" value="ECO:0007669"/>
    <property type="project" value="InterPro"/>
</dbReference>
<feature type="transmembrane region" description="Helical" evidence="1">
    <location>
        <begin position="287"/>
        <end position="315"/>
    </location>
</feature>
<evidence type="ECO:0000313" key="3">
    <source>
        <dbReference type="EMBL" id="GBM19374.1"/>
    </source>
</evidence>
<name>A0A4Y2DUL7_ARAVE</name>
<evidence type="ECO:0000256" key="1">
    <source>
        <dbReference type="SAM" id="Phobius"/>
    </source>
</evidence>